<evidence type="ECO:0000313" key="3">
    <source>
        <dbReference type="Proteomes" id="UP000237718"/>
    </source>
</evidence>
<gene>
    <name evidence="2" type="ORF">CLV89_1383</name>
</gene>
<reference evidence="2 3" key="1">
    <citation type="submission" date="2018-03" db="EMBL/GenBank/DDBJ databases">
        <title>Genomic Encyclopedia of Archaeal and Bacterial Type Strains, Phase II (KMG-II): from individual species to whole genera.</title>
        <authorList>
            <person name="Goeker M."/>
        </authorList>
    </citation>
    <scope>NUCLEOTIDE SEQUENCE [LARGE SCALE GENOMIC DNA]</scope>
    <source>
        <strain evidence="2 3">DSM 25328</strain>
    </source>
</reference>
<feature type="region of interest" description="Disordered" evidence="1">
    <location>
        <begin position="286"/>
        <end position="315"/>
    </location>
</feature>
<evidence type="ECO:0000313" key="2">
    <source>
        <dbReference type="EMBL" id="PRZ42090.1"/>
    </source>
</evidence>
<organism evidence="2 3">
    <name type="scientific">Tritonibacter scottomollicae</name>
    <name type="common">Epibacterium scottomollicae</name>
    <dbReference type="NCBI Taxonomy" id="483013"/>
    <lineage>
        <taxon>Bacteria</taxon>
        <taxon>Pseudomonadati</taxon>
        <taxon>Pseudomonadota</taxon>
        <taxon>Alphaproteobacteria</taxon>
        <taxon>Rhodobacterales</taxon>
        <taxon>Paracoccaceae</taxon>
        <taxon>Tritonibacter</taxon>
    </lineage>
</organism>
<protein>
    <submittedName>
        <fullName evidence="2">Uncharacterized protein</fullName>
    </submittedName>
</protein>
<feature type="region of interest" description="Disordered" evidence="1">
    <location>
        <begin position="447"/>
        <end position="488"/>
    </location>
</feature>
<accession>A0A2T1A0G2</accession>
<dbReference type="Proteomes" id="UP000237718">
    <property type="component" value="Unassembled WGS sequence"/>
</dbReference>
<evidence type="ECO:0000256" key="1">
    <source>
        <dbReference type="SAM" id="MobiDB-lite"/>
    </source>
</evidence>
<feature type="compositionally biased region" description="Basic and acidic residues" evidence="1">
    <location>
        <begin position="447"/>
        <end position="458"/>
    </location>
</feature>
<sequence length="488" mass="53598">MSLLLDLYSPLRPRRTWQAADLGARAGAITQGAQHVDLTLPQHLLNANRAYADEVYENLMAYAAQLHVLGVLAGVIDGPTEEYRAAVAEAAGSYFSNLMERSQREHWWENSSPLDGAATVLGWYYEGLGIATQQIPVEAVQEIGRSWENTGEDLQSTDPDKLIFNLGADALSSLWDACEARWEEFWDDFDREGLLSAMARLKADADFLAAELAIDIALAVATGGVATGVKIVAKRLAGKVSRVVIRAANQAGRAVPDSAVLHRIDLPDTEIDDRIVRQVLDEDNLRTGSSRGDLSSRAEVDNPGAEKPAGGMATRLTSKQVGDLAEDQARRDLVARGYTDQRVIQNPQGNGVDIIARNPETGEVVFGEVKANSARLSPDQSYRGGPDYVKNRLNRVMKRQGEWASATTQQRKDAASAIRWLRDDPAFKEIKYDVDPEIGATTNYRERTWDYNPGERPKRITWRNAEGAPVTASGKPKKPPARGPPDDR</sequence>
<name>A0A2T1A0G2_TRISK</name>
<proteinExistence type="predicted"/>
<dbReference type="CDD" id="cd20736">
    <property type="entry name" value="PoNe_Nuclease"/>
    <property type="match status" value="1"/>
</dbReference>
<comment type="caution">
    <text evidence="2">The sequence shown here is derived from an EMBL/GenBank/DDBJ whole genome shotgun (WGS) entry which is preliminary data.</text>
</comment>
<dbReference type="EMBL" id="PVUF01000038">
    <property type="protein sequence ID" value="PRZ42090.1"/>
    <property type="molecule type" value="Genomic_DNA"/>
</dbReference>
<dbReference type="AlphaFoldDB" id="A0A2T1A0G2"/>